<organism evidence="8 9">
    <name type="scientific">Parendozoicomonas haliclonae</name>
    <dbReference type="NCBI Taxonomy" id="1960125"/>
    <lineage>
        <taxon>Bacteria</taxon>
        <taxon>Pseudomonadati</taxon>
        <taxon>Pseudomonadota</taxon>
        <taxon>Gammaproteobacteria</taxon>
        <taxon>Oceanospirillales</taxon>
        <taxon>Endozoicomonadaceae</taxon>
        <taxon>Parendozoicomonas</taxon>
    </lineage>
</organism>
<dbReference type="Gene3D" id="6.10.250.690">
    <property type="match status" value="1"/>
</dbReference>
<sequence>MKILLIEDDELIAQGIVSALSNDDTQVIHCPAAQPGLQLIHSPEQRPDLVILDLGLPDKDGMDVLGEINHPHHQTNHLPVLVLTARDTLAEKVRGLDRGADDYLTKPFELEELQARIRMLARRFKLTSHPCLKIGQVTLDTASYTVTVSGQTHPLPRREFALLQTLMENPGRIFSREHLIDRMYNWDEEVSSNSVDVHIHNLRKKVGTDFIRSIRGVGWLV</sequence>
<dbReference type="SMART" id="SM00448">
    <property type="entry name" value="REC"/>
    <property type="match status" value="1"/>
</dbReference>
<dbReference type="AlphaFoldDB" id="A0A1X7AQY6"/>
<dbReference type="SUPFAM" id="SSF52172">
    <property type="entry name" value="CheY-like"/>
    <property type="match status" value="1"/>
</dbReference>
<dbReference type="GO" id="GO:0032993">
    <property type="term" value="C:protein-DNA complex"/>
    <property type="evidence" value="ECO:0007669"/>
    <property type="project" value="TreeGrafter"/>
</dbReference>
<dbReference type="Gene3D" id="1.10.10.10">
    <property type="entry name" value="Winged helix-like DNA-binding domain superfamily/Winged helix DNA-binding domain"/>
    <property type="match status" value="1"/>
</dbReference>
<dbReference type="PANTHER" id="PTHR48111:SF67">
    <property type="entry name" value="TRANSCRIPTIONAL REGULATORY PROTEIN TCTD"/>
    <property type="match status" value="1"/>
</dbReference>
<dbReference type="Pfam" id="PF00072">
    <property type="entry name" value="Response_reg"/>
    <property type="match status" value="1"/>
</dbReference>
<keyword evidence="4" id="KW-0597">Phosphoprotein</keyword>
<name>A0A1X7AQY6_9GAMM</name>
<dbReference type="PROSITE" id="PS50110">
    <property type="entry name" value="RESPONSE_REGULATORY"/>
    <property type="match status" value="1"/>
</dbReference>
<proteinExistence type="predicted"/>
<evidence type="ECO:0000256" key="2">
    <source>
        <dbReference type="ARBA" id="ARBA00023125"/>
    </source>
</evidence>
<dbReference type="GO" id="GO:0005829">
    <property type="term" value="C:cytosol"/>
    <property type="evidence" value="ECO:0007669"/>
    <property type="project" value="TreeGrafter"/>
</dbReference>
<keyword evidence="2 5" id="KW-0238">DNA-binding</keyword>
<feature type="modified residue" description="4-aspartylphosphate" evidence="4">
    <location>
        <position position="53"/>
    </location>
</feature>
<feature type="domain" description="Response regulatory" evidence="6">
    <location>
        <begin position="2"/>
        <end position="121"/>
    </location>
</feature>
<feature type="domain" description="OmpR/PhoB-type" evidence="7">
    <location>
        <begin position="129"/>
        <end position="221"/>
    </location>
</feature>
<feature type="DNA-binding region" description="OmpR/PhoB-type" evidence="5">
    <location>
        <begin position="129"/>
        <end position="221"/>
    </location>
</feature>
<protein>
    <submittedName>
        <fullName evidence="8">Transcriptional regulatory protein QseB</fullName>
    </submittedName>
</protein>
<dbReference type="Pfam" id="PF00486">
    <property type="entry name" value="Trans_reg_C"/>
    <property type="match status" value="1"/>
</dbReference>
<evidence type="ECO:0000256" key="3">
    <source>
        <dbReference type="ARBA" id="ARBA00023163"/>
    </source>
</evidence>
<dbReference type="SMART" id="SM00862">
    <property type="entry name" value="Trans_reg_C"/>
    <property type="match status" value="1"/>
</dbReference>
<dbReference type="PANTHER" id="PTHR48111">
    <property type="entry name" value="REGULATOR OF RPOS"/>
    <property type="match status" value="1"/>
</dbReference>
<keyword evidence="1" id="KW-0805">Transcription regulation</keyword>
<dbReference type="Gene3D" id="3.40.50.2300">
    <property type="match status" value="1"/>
</dbReference>
<dbReference type="CDD" id="cd17624">
    <property type="entry name" value="REC_OmpR_PmrA-like"/>
    <property type="match status" value="1"/>
</dbReference>
<evidence type="ECO:0000313" key="9">
    <source>
        <dbReference type="Proteomes" id="UP000196573"/>
    </source>
</evidence>
<evidence type="ECO:0000313" key="8">
    <source>
        <dbReference type="EMBL" id="SMA50509.1"/>
    </source>
</evidence>
<dbReference type="InterPro" id="IPR001789">
    <property type="entry name" value="Sig_transdc_resp-reg_receiver"/>
</dbReference>
<keyword evidence="9" id="KW-1185">Reference proteome</keyword>
<reference evidence="8 9" key="1">
    <citation type="submission" date="2017-03" db="EMBL/GenBank/DDBJ databases">
        <authorList>
            <person name="Afonso C.L."/>
            <person name="Miller P.J."/>
            <person name="Scott M.A."/>
            <person name="Spackman E."/>
            <person name="Goraichik I."/>
            <person name="Dimitrov K.M."/>
            <person name="Suarez D.L."/>
            <person name="Swayne D.E."/>
        </authorList>
    </citation>
    <scope>NUCLEOTIDE SEQUENCE [LARGE SCALE GENOMIC DNA]</scope>
    <source>
        <strain evidence="8">SB41UT1</strain>
    </source>
</reference>
<dbReference type="CDD" id="cd00383">
    <property type="entry name" value="trans_reg_C"/>
    <property type="match status" value="1"/>
</dbReference>
<accession>A0A1X7AQY6</accession>
<evidence type="ECO:0000256" key="1">
    <source>
        <dbReference type="ARBA" id="ARBA00023015"/>
    </source>
</evidence>
<dbReference type="InterPro" id="IPR001867">
    <property type="entry name" value="OmpR/PhoB-type_DNA-bd"/>
</dbReference>
<evidence type="ECO:0000256" key="4">
    <source>
        <dbReference type="PROSITE-ProRule" id="PRU00169"/>
    </source>
</evidence>
<dbReference type="EMBL" id="FWPT01000013">
    <property type="protein sequence ID" value="SMA50509.1"/>
    <property type="molecule type" value="Genomic_DNA"/>
</dbReference>
<evidence type="ECO:0000259" key="7">
    <source>
        <dbReference type="PROSITE" id="PS51755"/>
    </source>
</evidence>
<dbReference type="GO" id="GO:0000976">
    <property type="term" value="F:transcription cis-regulatory region binding"/>
    <property type="evidence" value="ECO:0007669"/>
    <property type="project" value="TreeGrafter"/>
</dbReference>
<dbReference type="PROSITE" id="PS51755">
    <property type="entry name" value="OMPR_PHOB"/>
    <property type="match status" value="1"/>
</dbReference>
<gene>
    <name evidence="8" type="primary">qseB</name>
    <name evidence="8" type="ORF">EHSB41UT_04320</name>
</gene>
<evidence type="ECO:0000259" key="6">
    <source>
        <dbReference type="PROSITE" id="PS50110"/>
    </source>
</evidence>
<dbReference type="GO" id="GO:0006355">
    <property type="term" value="P:regulation of DNA-templated transcription"/>
    <property type="evidence" value="ECO:0007669"/>
    <property type="project" value="InterPro"/>
</dbReference>
<dbReference type="GO" id="GO:0000156">
    <property type="term" value="F:phosphorelay response regulator activity"/>
    <property type="evidence" value="ECO:0007669"/>
    <property type="project" value="TreeGrafter"/>
</dbReference>
<dbReference type="Proteomes" id="UP000196573">
    <property type="component" value="Unassembled WGS sequence"/>
</dbReference>
<dbReference type="InterPro" id="IPR011006">
    <property type="entry name" value="CheY-like_superfamily"/>
</dbReference>
<dbReference type="RefSeq" id="WP_087112948.1">
    <property type="nucleotide sequence ID" value="NZ_CBCSCN010000016.1"/>
</dbReference>
<dbReference type="InterPro" id="IPR036388">
    <property type="entry name" value="WH-like_DNA-bd_sf"/>
</dbReference>
<dbReference type="OrthoDB" id="9802426at2"/>
<dbReference type="InterPro" id="IPR039420">
    <property type="entry name" value="WalR-like"/>
</dbReference>
<evidence type="ECO:0000256" key="5">
    <source>
        <dbReference type="PROSITE-ProRule" id="PRU01091"/>
    </source>
</evidence>
<keyword evidence="3" id="KW-0804">Transcription</keyword>